<feature type="transmembrane region" description="Helical" evidence="2">
    <location>
        <begin position="111"/>
        <end position="131"/>
    </location>
</feature>
<keyword evidence="2" id="KW-0472">Membrane</keyword>
<dbReference type="InterPro" id="IPR011672">
    <property type="entry name" value="DUF1614"/>
</dbReference>
<evidence type="ECO:0000313" key="4">
    <source>
        <dbReference type="Proteomes" id="UP000243819"/>
    </source>
</evidence>
<keyword evidence="2" id="KW-1133">Transmembrane helix</keyword>
<feature type="transmembrane region" description="Helical" evidence="2">
    <location>
        <begin position="56"/>
        <end position="75"/>
    </location>
</feature>
<feature type="transmembrane region" description="Helical" evidence="2">
    <location>
        <begin position="170"/>
        <end position="190"/>
    </location>
</feature>
<protein>
    <recommendedName>
        <fullName evidence="5">DUF1614 domain-containing protein</fullName>
    </recommendedName>
</protein>
<dbReference type="STRING" id="1120990.SAMN03080614_1002145"/>
<dbReference type="Proteomes" id="UP000243819">
    <property type="component" value="Unassembled WGS sequence"/>
</dbReference>
<dbReference type="AlphaFoldDB" id="A0A1H9YE50"/>
<evidence type="ECO:0000313" key="3">
    <source>
        <dbReference type="EMBL" id="SES67139.1"/>
    </source>
</evidence>
<proteinExistence type="predicted"/>
<feature type="compositionally biased region" description="Basic and acidic residues" evidence="1">
    <location>
        <begin position="241"/>
        <end position="262"/>
    </location>
</feature>
<dbReference type="EMBL" id="FOIF01000002">
    <property type="protein sequence ID" value="SES67139.1"/>
    <property type="molecule type" value="Genomic_DNA"/>
</dbReference>
<dbReference type="Pfam" id="PF07758">
    <property type="entry name" value="DUF1614"/>
    <property type="match status" value="1"/>
</dbReference>
<keyword evidence="2" id="KW-0812">Transmembrane</keyword>
<dbReference type="OrthoDB" id="1679952at2"/>
<organism evidence="3 4">
    <name type="scientific">Anaerobranca gottschalkii DSM 13577</name>
    <dbReference type="NCBI Taxonomy" id="1120990"/>
    <lineage>
        <taxon>Bacteria</taxon>
        <taxon>Bacillati</taxon>
        <taxon>Bacillota</taxon>
        <taxon>Clostridia</taxon>
        <taxon>Eubacteriales</taxon>
        <taxon>Proteinivoracaceae</taxon>
        <taxon>Anaerobranca</taxon>
    </lineage>
</organism>
<dbReference type="RefSeq" id="WP_091348314.1">
    <property type="nucleotide sequence ID" value="NZ_FOIF01000002.1"/>
</dbReference>
<gene>
    <name evidence="3" type="ORF">SAMN03080614_1002145</name>
</gene>
<feature type="transmembrane region" description="Helical" evidence="2">
    <location>
        <begin position="138"/>
        <end position="158"/>
    </location>
</feature>
<evidence type="ECO:0000256" key="1">
    <source>
        <dbReference type="SAM" id="MobiDB-lite"/>
    </source>
</evidence>
<feature type="transmembrane region" description="Helical" evidence="2">
    <location>
        <begin position="33"/>
        <end position="50"/>
    </location>
</feature>
<feature type="transmembrane region" description="Helical" evidence="2">
    <location>
        <begin position="6"/>
        <end position="24"/>
    </location>
</feature>
<accession>A0A1H9YE50</accession>
<feature type="transmembrane region" description="Helical" evidence="2">
    <location>
        <begin position="87"/>
        <end position="105"/>
    </location>
</feature>
<feature type="region of interest" description="Disordered" evidence="1">
    <location>
        <begin position="233"/>
        <end position="262"/>
    </location>
</feature>
<evidence type="ECO:0000256" key="2">
    <source>
        <dbReference type="SAM" id="Phobius"/>
    </source>
</evidence>
<evidence type="ECO:0008006" key="5">
    <source>
        <dbReference type="Google" id="ProtNLM"/>
    </source>
</evidence>
<keyword evidence="4" id="KW-1185">Reference proteome</keyword>
<reference evidence="4" key="1">
    <citation type="submission" date="2016-10" db="EMBL/GenBank/DDBJ databases">
        <authorList>
            <person name="Varghese N."/>
            <person name="Submissions S."/>
        </authorList>
    </citation>
    <scope>NUCLEOTIDE SEQUENCE [LARGE SCALE GENOMIC DNA]</scope>
    <source>
        <strain evidence="4">DSM 13577</strain>
    </source>
</reference>
<sequence length="262" mass="28367">MPVGPITLTIVTVLIFFGLAQRVLDRMRLTDKAAFAFIGAMFFGAYIPDIPLFRGLSINVGGGIVPLILVGYLFVKAGTAREKIRAILASLAAAVAVFAVERFMPSEPGQMIIDPLYMSAIVAGVIGYLAGRSRRSSFIAGIMGIILTDIYYAISLLISGNRGGTTIGGAGIYDAVVIAGILAVVLAEVVGETRERLQGGPDEDRPEDLKKHLKGVEFANMLKNLEEDWEKDFNDNTTQDMDNKIASLEEKRKQGARDKNKK</sequence>
<name>A0A1H9YE50_9FIRM</name>